<reference evidence="1 2" key="1">
    <citation type="journal article" date="2018" name="Science">
        <title>The opium poppy genome and morphinan production.</title>
        <authorList>
            <person name="Guo L."/>
            <person name="Winzer T."/>
            <person name="Yang X."/>
            <person name="Li Y."/>
            <person name="Ning Z."/>
            <person name="He Z."/>
            <person name="Teodor R."/>
            <person name="Lu Y."/>
            <person name="Bowser T.A."/>
            <person name="Graham I.A."/>
            <person name="Ye K."/>
        </authorList>
    </citation>
    <scope>NUCLEOTIDE SEQUENCE [LARGE SCALE GENOMIC DNA]</scope>
    <source>
        <strain evidence="2">cv. HN1</strain>
        <tissue evidence="1">Leaves</tissue>
    </source>
</reference>
<sequence length="122" mass="13473">MCYSSLIWVDAGTWFELQQKEKEMVPVQAERKGRLVMAVLNKLSGFSYNISGGRVTMHMYKGLMVHATYYGIENDKLGNKDGADVEDNDIGIGSTFAVYKISGSGYNEVESTAAEVYVNGVK</sequence>
<proteinExistence type="predicted"/>
<dbReference type="Proteomes" id="UP000316621">
    <property type="component" value="Chromosome 4"/>
</dbReference>
<organism evidence="1 2">
    <name type="scientific">Papaver somniferum</name>
    <name type="common">Opium poppy</name>
    <dbReference type="NCBI Taxonomy" id="3469"/>
    <lineage>
        <taxon>Eukaryota</taxon>
        <taxon>Viridiplantae</taxon>
        <taxon>Streptophyta</taxon>
        <taxon>Embryophyta</taxon>
        <taxon>Tracheophyta</taxon>
        <taxon>Spermatophyta</taxon>
        <taxon>Magnoliopsida</taxon>
        <taxon>Ranunculales</taxon>
        <taxon>Papaveraceae</taxon>
        <taxon>Papaveroideae</taxon>
        <taxon>Papaver</taxon>
    </lineage>
</organism>
<name>A0A4Y7JE43_PAPSO</name>
<keyword evidence="2" id="KW-1185">Reference proteome</keyword>
<evidence type="ECO:0000313" key="2">
    <source>
        <dbReference type="Proteomes" id="UP000316621"/>
    </source>
</evidence>
<accession>A0A4Y7JE43</accession>
<dbReference type="Gramene" id="RZC59424">
    <property type="protein sequence ID" value="RZC59424"/>
    <property type="gene ID" value="C5167_006753"/>
</dbReference>
<dbReference type="AlphaFoldDB" id="A0A4Y7JE43"/>
<dbReference type="EMBL" id="CM010718">
    <property type="protein sequence ID" value="RZC59424.1"/>
    <property type="molecule type" value="Genomic_DNA"/>
</dbReference>
<evidence type="ECO:0000313" key="1">
    <source>
        <dbReference type="EMBL" id="RZC59424.1"/>
    </source>
</evidence>
<protein>
    <submittedName>
        <fullName evidence="1">Uncharacterized protein</fullName>
    </submittedName>
</protein>
<gene>
    <name evidence="1" type="ORF">C5167_006753</name>
</gene>